<keyword evidence="2 5" id="KW-0853">WD repeat</keyword>
<feature type="repeat" description="WD" evidence="5">
    <location>
        <begin position="139"/>
        <end position="181"/>
    </location>
</feature>
<dbReference type="Pfam" id="PF00400">
    <property type="entry name" value="WD40"/>
    <property type="match status" value="7"/>
</dbReference>
<evidence type="ECO:0000256" key="4">
    <source>
        <dbReference type="ARBA" id="ARBA00023242"/>
    </source>
</evidence>
<name>A0A2G5HD43_CERBT</name>
<dbReference type="EMBL" id="CP134192">
    <property type="protein sequence ID" value="WPB07882.1"/>
    <property type="molecule type" value="Genomic_DNA"/>
</dbReference>
<dbReference type="PANTHER" id="PTHR19848">
    <property type="entry name" value="WD40 REPEAT PROTEIN"/>
    <property type="match status" value="1"/>
</dbReference>
<reference evidence="8 10" key="2">
    <citation type="submission" date="2023-09" db="EMBL/GenBank/DDBJ databases">
        <title>Complete-Gapless Cercospora beticola genome.</title>
        <authorList>
            <person name="Wyatt N.A."/>
            <person name="Spanner R.E."/>
            <person name="Bolton M.D."/>
        </authorList>
    </citation>
    <scope>NUCLEOTIDE SEQUENCE [LARGE SCALE GENOMIC DNA]</scope>
    <source>
        <strain evidence="8">Cb09-40</strain>
    </source>
</reference>
<dbReference type="GO" id="GO:0005730">
    <property type="term" value="C:nucleolus"/>
    <property type="evidence" value="ECO:0007669"/>
    <property type="project" value="UniProtKB-SubCell"/>
</dbReference>
<dbReference type="InterPro" id="IPR015943">
    <property type="entry name" value="WD40/YVTN_repeat-like_dom_sf"/>
</dbReference>
<dbReference type="InterPro" id="IPR020472">
    <property type="entry name" value="WD40_PAC1"/>
</dbReference>
<protein>
    <submittedName>
        <fullName evidence="7">Ribosome assembly protein 4</fullName>
    </submittedName>
</protein>
<evidence type="ECO:0000256" key="2">
    <source>
        <dbReference type="ARBA" id="ARBA00022574"/>
    </source>
</evidence>
<dbReference type="PROSITE" id="PS50082">
    <property type="entry name" value="WD_REPEATS_2"/>
    <property type="match status" value="7"/>
</dbReference>
<dbReference type="PROSITE" id="PS00678">
    <property type="entry name" value="WD_REPEATS_1"/>
    <property type="match status" value="1"/>
</dbReference>
<evidence type="ECO:0000256" key="5">
    <source>
        <dbReference type="PROSITE-ProRule" id="PRU00221"/>
    </source>
</evidence>
<feature type="repeat" description="WD" evidence="5">
    <location>
        <begin position="438"/>
        <end position="479"/>
    </location>
</feature>
<organism evidence="7 9">
    <name type="scientific">Cercospora beticola</name>
    <name type="common">Sugarbeet leaf spot fungus</name>
    <dbReference type="NCBI Taxonomy" id="122368"/>
    <lineage>
        <taxon>Eukaryota</taxon>
        <taxon>Fungi</taxon>
        <taxon>Dikarya</taxon>
        <taxon>Ascomycota</taxon>
        <taxon>Pezizomycotina</taxon>
        <taxon>Dothideomycetes</taxon>
        <taxon>Dothideomycetidae</taxon>
        <taxon>Mycosphaerellales</taxon>
        <taxon>Mycosphaerellaceae</taxon>
        <taxon>Cercospora</taxon>
    </lineage>
</organism>
<dbReference type="PRINTS" id="PR00320">
    <property type="entry name" value="GPROTEINBRPT"/>
</dbReference>
<feature type="repeat" description="WD" evidence="5">
    <location>
        <begin position="225"/>
        <end position="272"/>
    </location>
</feature>
<dbReference type="AlphaFoldDB" id="A0A2G5HD43"/>
<feature type="region of interest" description="Disordered" evidence="6">
    <location>
        <begin position="1"/>
        <end position="31"/>
    </location>
</feature>
<keyword evidence="10" id="KW-1185">Reference proteome</keyword>
<gene>
    <name evidence="7" type="ORF">CB0940_11053</name>
    <name evidence="8" type="ORF">RHO25_012546</name>
</gene>
<dbReference type="CDD" id="cd00200">
    <property type="entry name" value="WD40"/>
    <property type="match status" value="1"/>
</dbReference>
<dbReference type="InterPro" id="IPR019775">
    <property type="entry name" value="WD40_repeat_CS"/>
</dbReference>
<feature type="repeat" description="WD" evidence="5">
    <location>
        <begin position="480"/>
        <end position="513"/>
    </location>
</feature>
<keyword evidence="4" id="KW-0539">Nucleus</keyword>
<dbReference type="EMBL" id="LKMD01000107">
    <property type="protein sequence ID" value="PIA90415.1"/>
    <property type="molecule type" value="Genomic_DNA"/>
</dbReference>
<dbReference type="Proteomes" id="UP001302367">
    <property type="component" value="Chromosome 9"/>
</dbReference>
<dbReference type="GO" id="GO:0000027">
    <property type="term" value="P:ribosomal large subunit assembly"/>
    <property type="evidence" value="ECO:0007669"/>
    <property type="project" value="TreeGrafter"/>
</dbReference>
<feature type="repeat" description="WD" evidence="5">
    <location>
        <begin position="273"/>
        <end position="313"/>
    </location>
</feature>
<dbReference type="PROSITE" id="PS50294">
    <property type="entry name" value="WD_REPEATS_REGION"/>
    <property type="match status" value="7"/>
</dbReference>
<keyword evidence="3" id="KW-0677">Repeat</keyword>
<dbReference type="Gene3D" id="2.130.10.10">
    <property type="entry name" value="YVTN repeat-like/Quinoprotein amine dehydrogenase"/>
    <property type="match status" value="1"/>
</dbReference>
<reference evidence="7 9" key="1">
    <citation type="submission" date="2015-10" db="EMBL/GenBank/DDBJ databases">
        <title>The cercosporin biosynthetic gene cluster was horizontally transferred to several fungal lineages and shown to be expanded in Cercospora beticola based on microsynteny with recipient genomes.</title>
        <authorList>
            <person name="De Jonge R."/>
            <person name="Ebert M.K."/>
            <person name="Suttle J.C."/>
            <person name="Jurick Ii W.M."/>
            <person name="Secor G.A."/>
            <person name="Thomma B.P."/>
            <person name="Van De Peer Y."/>
            <person name="Bolton M.D."/>
        </authorList>
    </citation>
    <scope>NUCLEOTIDE SEQUENCE [LARGE SCALE GENOMIC DNA]</scope>
    <source>
        <strain evidence="7 9">09-40</strain>
    </source>
</reference>
<accession>A0A2G5HD43</accession>
<dbReference type="InterPro" id="IPR011047">
    <property type="entry name" value="Quinoprotein_ADH-like_sf"/>
</dbReference>
<dbReference type="OrthoDB" id="10267436at2759"/>
<dbReference type="PANTHER" id="PTHR19848:SF0">
    <property type="entry name" value="NOTCHLESS PROTEIN HOMOLOG 1"/>
    <property type="match status" value="1"/>
</dbReference>
<dbReference type="SUPFAM" id="SSF50998">
    <property type="entry name" value="Quinoprotein alcohol dehydrogenase-like"/>
    <property type="match status" value="1"/>
</dbReference>
<proteinExistence type="predicted"/>
<feature type="repeat" description="WD" evidence="5">
    <location>
        <begin position="182"/>
        <end position="214"/>
    </location>
</feature>
<dbReference type="InterPro" id="IPR036322">
    <property type="entry name" value="WD40_repeat_dom_sf"/>
</dbReference>
<dbReference type="SMART" id="SM00320">
    <property type="entry name" value="WD40"/>
    <property type="match status" value="8"/>
</dbReference>
<dbReference type="SUPFAM" id="SSF50978">
    <property type="entry name" value="WD40 repeat-like"/>
    <property type="match status" value="1"/>
</dbReference>
<feature type="repeat" description="WD" evidence="5">
    <location>
        <begin position="396"/>
        <end position="437"/>
    </location>
</feature>
<evidence type="ECO:0000256" key="3">
    <source>
        <dbReference type="ARBA" id="ARBA00022737"/>
    </source>
</evidence>
<dbReference type="Proteomes" id="UP000230605">
    <property type="component" value="Chromosome 9"/>
</dbReference>
<evidence type="ECO:0000256" key="1">
    <source>
        <dbReference type="ARBA" id="ARBA00004604"/>
    </source>
</evidence>
<evidence type="ECO:0000313" key="9">
    <source>
        <dbReference type="Proteomes" id="UP000230605"/>
    </source>
</evidence>
<dbReference type="InterPro" id="IPR001680">
    <property type="entry name" value="WD40_rpt"/>
</dbReference>
<evidence type="ECO:0000313" key="8">
    <source>
        <dbReference type="EMBL" id="WPB07882.1"/>
    </source>
</evidence>
<evidence type="ECO:0000256" key="6">
    <source>
        <dbReference type="SAM" id="MobiDB-lite"/>
    </source>
</evidence>
<evidence type="ECO:0000313" key="10">
    <source>
        <dbReference type="Proteomes" id="UP001302367"/>
    </source>
</evidence>
<sequence>MSTVLPPPSKRQKTAAATKAREPLNTTPETIPDAQQRIQFLDADTGAPASEPVFVQLSQLSPKNLSLLLNTLLGHTNPDDRLPYRFYNPYSDGSAEFSQEEVIRKYLDGTATTELALNIPFRAEAVFKVKPVTRCSASISGHGESILSAAFNPATSSWLATGSGDKTARIWDCDTGTPKHTLKGHTGWVLVVAWSPDEGLLATGSYDNTVRLWDPKKGTQLGGPLKGHTKPVLSIAWQPYHSRDPGRPLLASASQDFTVRVWDAVSGHTDKALTGHKGHVTCVKWGGTGWIYTSSRDKTVKIWDADKGTLVHTINAHAHWVNHLALSTDFVLRTGYFDHKGSKEVPETVEGKRQKAKQRFDAVIAGTGSERLVTVSDDMTMFLFDPSQSTKPIQRMHGHQKAINHVTFSADGVLIASAGFDNHVKLWQAKDGKFITTLRGHVGPVFQTAFSPDSRLLVSASADTTLKAWNVREGKLAENLPGHQDRVFAVDWSPDGERVGSGGEDKAVRIWRH</sequence>
<comment type="subcellular location">
    <subcellularLocation>
        <location evidence="1">Nucleus</location>
        <location evidence="1">Nucleolus</location>
    </subcellularLocation>
</comment>
<evidence type="ECO:0000313" key="7">
    <source>
        <dbReference type="EMBL" id="PIA90415.1"/>
    </source>
</evidence>